<dbReference type="EMBL" id="SPRO01000129">
    <property type="protein sequence ID" value="TIC22569.1"/>
    <property type="molecule type" value="Genomic_DNA"/>
</dbReference>
<evidence type="ECO:0000256" key="7">
    <source>
        <dbReference type="ARBA" id="ARBA00023136"/>
    </source>
</evidence>
<dbReference type="PANTHER" id="PTHR48020">
    <property type="entry name" value="PROTON MYO-INOSITOL COTRANSPORTER"/>
    <property type="match status" value="1"/>
</dbReference>
<evidence type="ECO:0000256" key="3">
    <source>
        <dbReference type="ARBA" id="ARBA00022448"/>
    </source>
</evidence>
<name>A0A4T0QYK0_9BASI</name>
<evidence type="ECO:0000313" key="12">
    <source>
        <dbReference type="EMBL" id="TIC22569.1"/>
    </source>
</evidence>
<dbReference type="AlphaFoldDB" id="A0A4T0QYK0"/>
<comment type="subcellular location">
    <subcellularLocation>
        <location evidence="1">Cell membrane</location>
        <topology evidence="1">Multi-pass membrane protein</topology>
    </subcellularLocation>
</comment>
<dbReference type="EMBL" id="SPRC01000120">
    <property type="protein sequence ID" value="TIB72171.1"/>
    <property type="molecule type" value="Genomic_DNA"/>
</dbReference>
<dbReference type="GO" id="GO:0022857">
    <property type="term" value="F:transmembrane transporter activity"/>
    <property type="evidence" value="ECO:0007669"/>
    <property type="project" value="InterPro"/>
</dbReference>
<feature type="transmembrane region" description="Helical" evidence="8">
    <location>
        <begin position="52"/>
        <end position="80"/>
    </location>
</feature>
<evidence type="ECO:0000256" key="8">
    <source>
        <dbReference type="SAM" id="Phobius"/>
    </source>
</evidence>
<dbReference type="EMBL" id="SPRX01000133">
    <property type="protein sequence ID" value="TIC60817.1"/>
    <property type="molecule type" value="Genomic_DNA"/>
</dbReference>
<reference evidence="14 15" key="1">
    <citation type="submission" date="2019-03" db="EMBL/GenBank/DDBJ databases">
        <title>Sequencing 25 genomes of Wallemia mellicola.</title>
        <authorList>
            <person name="Gostincar C."/>
        </authorList>
    </citation>
    <scope>NUCLEOTIDE SEQUENCE [LARGE SCALE GENOMIC DNA]</scope>
    <source>
        <strain evidence="11 15">EXF-1262</strain>
        <strain evidence="10 16">EXF-6152</strain>
        <strain evidence="13 17">EXF-757</strain>
        <strain evidence="12 14">EXF-8738</strain>
    </source>
</reference>
<dbReference type="PROSITE" id="PS50850">
    <property type="entry name" value="MFS"/>
    <property type="match status" value="1"/>
</dbReference>
<dbReference type="InterPro" id="IPR050814">
    <property type="entry name" value="Myo-inositol_Transporter"/>
</dbReference>
<dbReference type="Proteomes" id="UP000310685">
    <property type="component" value="Unassembled WGS sequence"/>
</dbReference>
<evidence type="ECO:0000313" key="16">
    <source>
        <dbReference type="Proteomes" id="UP000310685"/>
    </source>
</evidence>
<feature type="domain" description="Major facilitator superfamily (MFS) profile" evidence="9">
    <location>
        <begin position="56"/>
        <end position="138"/>
    </location>
</feature>
<evidence type="ECO:0000256" key="4">
    <source>
        <dbReference type="ARBA" id="ARBA00022475"/>
    </source>
</evidence>
<gene>
    <name evidence="13" type="ORF">E3Q01_04454</name>
    <name evidence="12" type="ORF">E3Q10_04439</name>
    <name evidence="11" type="ORF">E3Q17_04436</name>
    <name evidence="10" type="ORF">E3Q22_04440</name>
</gene>
<sequence>MSKTFTLEDKKRFNGTVEHVEDVDSKSNTKPKFVDVDEKVLLAEGEDKITPYIIFVCITAAVAGFMFGYETGIIGTITISVGMDLGVDINAKEHENKKEIITAMTGAGAFICSIFAGALSDKIGRKWVLVISDICYCI</sequence>
<evidence type="ECO:0000256" key="2">
    <source>
        <dbReference type="ARBA" id="ARBA00010992"/>
    </source>
</evidence>
<evidence type="ECO:0000313" key="17">
    <source>
        <dbReference type="Proteomes" id="UP000310708"/>
    </source>
</evidence>
<dbReference type="EMBL" id="SPRH01000133">
    <property type="protein sequence ID" value="TIB94607.1"/>
    <property type="molecule type" value="Genomic_DNA"/>
</dbReference>
<accession>A0A4T0QYK0</accession>
<dbReference type="Gene3D" id="1.20.1250.20">
    <property type="entry name" value="MFS general substrate transporter like domains"/>
    <property type="match status" value="1"/>
</dbReference>
<keyword evidence="6 8" id="KW-1133">Transmembrane helix</keyword>
<evidence type="ECO:0000313" key="14">
    <source>
        <dbReference type="Proteomes" id="UP000305647"/>
    </source>
</evidence>
<dbReference type="PROSITE" id="PS00216">
    <property type="entry name" value="SUGAR_TRANSPORT_1"/>
    <property type="match status" value="1"/>
</dbReference>
<dbReference type="Proteomes" id="UP000305647">
    <property type="component" value="Unassembled WGS sequence"/>
</dbReference>
<dbReference type="PANTHER" id="PTHR48020:SF12">
    <property type="entry name" value="PROTON MYO-INOSITOL COTRANSPORTER"/>
    <property type="match status" value="1"/>
</dbReference>
<keyword evidence="3" id="KW-0813">Transport</keyword>
<dbReference type="Pfam" id="PF00083">
    <property type="entry name" value="Sugar_tr"/>
    <property type="match status" value="1"/>
</dbReference>
<protein>
    <recommendedName>
        <fullName evidence="9">Major facilitator superfamily (MFS) profile domain-containing protein</fullName>
    </recommendedName>
</protein>
<keyword evidence="4" id="KW-1003">Cell membrane</keyword>
<feature type="non-terminal residue" evidence="12">
    <location>
        <position position="138"/>
    </location>
</feature>
<dbReference type="InterPro" id="IPR020846">
    <property type="entry name" value="MFS_dom"/>
</dbReference>
<dbReference type="Proteomes" id="UP000310708">
    <property type="component" value="Unassembled WGS sequence"/>
</dbReference>
<evidence type="ECO:0000259" key="9">
    <source>
        <dbReference type="PROSITE" id="PS50850"/>
    </source>
</evidence>
<dbReference type="InterPro" id="IPR036259">
    <property type="entry name" value="MFS_trans_sf"/>
</dbReference>
<evidence type="ECO:0000256" key="1">
    <source>
        <dbReference type="ARBA" id="ARBA00004651"/>
    </source>
</evidence>
<organism evidence="12 14">
    <name type="scientific">Wallemia mellicola</name>
    <dbReference type="NCBI Taxonomy" id="1708541"/>
    <lineage>
        <taxon>Eukaryota</taxon>
        <taxon>Fungi</taxon>
        <taxon>Dikarya</taxon>
        <taxon>Basidiomycota</taxon>
        <taxon>Wallemiomycotina</taxon>
        <taxon>Wallemiomycetes</taxon>
        <taxon>Wallemiales</taxon>
        <taxon>Wallemiaceae</taxon>
        <taxon>Wallemia</taxon>
    </lineage>
</organism>
<evidence type="ECO:0000313" key="13">
    <source>
        <dbReference type="EMBL" id="TIC60817.1"/>
    </source>
</evidence>
<comment type="caution">
    <text evidence="12">The sequence shown here is derived from an EMBL/GenBank/DDBJ whole genome shotgun (WGS) entry which is preliminary data.</text>
</comment>
<keyword evidence="5 8" id="KW-0812">Transmembrane</keyword>
<dbReference type="SUPFAM" id="SSF103473">
    <property type="entry name" value="MFS general substrate transporter"/>
    <property type="match status" value="1"/>
</dbReference>
<dbReference type="InterPro" id="IPR005828">
    <property type="entry name" value="MFS_sugar_transport-like"/>
</dbReference>
<evidence type="ECO:0000313" key="11">
    <source>
        <dbReference type="EMBL" id="TIB94607.1"/>
    </source>
</evidence>
<feature type="transmembrane region" description="Helical" evidence="8">
    <location>
        <begin position="100"/>
        <end position="119"/>
    </location>
</feature>
<evidence type="ECO:0000313" key="15">
    <source>
        <dbReference type="Proteomes" id="UP000307169"/>
    </source>
</evidence>
<evidence type="ECO:0000256" key="5">
    <source>
        <dbReference type="ARBA" id="ARBA00022692"/>
    </source>
</evidence>
<evidence type="ECO:0000313" key="10">
    <source>
        <dbReference type="EMBL" id="TIB72171.1"/>
    </source>
</evidence>
<dbReference type="GO" id="GO:0005886">
    <property type="term" value="C:plasma membrane"/>
    <property type="evidence" value="ECO:0007669"/>
    <property type="project" value="UniProtKB-SubCell"/>
</dbReference>
<comment type="similarity">
    <text evidence="2">Belongs to the major facilitator superfamily. Sugar transporter (TC 2.A.1.1) family.</text>
</comment>
<dbReference type="Proteomes" id="UP000307169">
    <property type="component" value="Unassembled WGS sequence"/>
</dbReference>
<dbReference type="InterPro" id="IPR005829">
    <property type="entry name" value="Sugar_transporter_CS"/>
</dbReference>
<keyword evidence="7 8" id="KW-0472">Membrane</keyword>
<proteinExistence type="inferred from homology"/>
<evidence type="ECO:0000256" key="6">
    <source>
        <dbReference type="ARBA" id="ARBA00022989"/>
    </source>
</evidence>